<reference evidence="9 10" key="1">
    <citation type="submission" date="2019-03" db="EMBL/GenBank/DDBJ databases">
        <title>Genomic Encyclopedia of Type Strains, Phase IV (KMG-IV): sequencing the most valuable type-strain genomes for metagenomic binning, comparative biology and taxonomic classification.</title>
        <authorList>
            <person name="Goeker M."/>
        </authorList>
    </citation>
    <scope>NUCLEOTIDE SEQUENCE [LARGE SCALE GENOMIC DNA]</scope>
    <source>
        <strain evidence="9 10">DSM 100059</strain>
    </source>
</reference>
<keyword evidence="3" id="KW-0963">Cytoplasm</keyword>
<evidence type="ECO:0000313" key="9">
    <source>
        <dbReference type="EMBL" id="TDW97456.1"/>
    </source>
</evidence>
<dbReference type="Proteomes" id="UP000294498">
    <property type="component" value="Unassembled WGS sequence"/>
</dbReference>
<organism evidence="9 10">
    <name type="scientific">Dinghuibacter silviterrae</name>
    <dbReference type="NCBI Taxonomy" id="1539049"/>
    <lineage>
        <taxon>Bacteria</taxon>
        <taxon>Pseudomonadati</taxon>
        <taxon>Bacteroidota</taxon>
        <taxon>Chitinophagia</taxon>
        <taxon>Chitinophagales</taxon>
        <taxon>Chitinophagaceae</taxon>
        <taxon>Dinghuibacter</taxon>
    </lineage>
</organism>
<keyword evidence="10" id="KW-1185">Reference proteome</keyword>
<dbReference type="RefSeq" id="WP_133999724.1">
    <property type="nucleotide sequence ID" value="NZ_SODV01000002.1"/>
</dbReference>
<keyword evidence="6" id="KW-0598">Phosphotransferase system</keyword>
<dbReference type="GO" id="GO:0016301">
    <property type="term" value="F:kinase activity"/>
    <property type="evidence" value="ECO:0007669"/>
    <property type="project" value="UniProtKB-KW"/>
</dbReference>
<evidence type="ECO:0000256" key="6">
    <source>
        <dbReference type="ARBA" id="ARBA00022683"/>
    </source>
</evidence>
<keyword evidence="5" id="KW-0808">Transferase</keyword>
<evidence type="ECO:0000256" key="1">
    <source>
        <dbReference type="ARBA" id="ARBA00004496"/>
    </source>
</evidence>
<protein>
    <submittedName>
        <fullName evidence="9">Fructoselysine and glucoselysine-specific PTS system IIB component</fullName>
    </submittedName>
</protein>
<dbReference type="GO" id="GO:0008982">
    <property type="term" value="F:protein-N(PI)-phosphohistidine-sugar phosphotransferase activity"/>
    <property type="evidence" value="ECO:0007669"/>
    <property type="project" value="InterPro"/>
</dbReference>
<evidence type="ECO:0000256" key="2">
    <source>
        <dbReference type="ARBA" id="ARBA00022448"/>
    </source>
</evidence>
<evidence type="ECO:0000256" key="7">
    <source>
        <dbReference type="ARBA" id="ARBA00022777"/>
    </source>
</evidence>
<dbReference type="Gene3D" id="3.40.35.10">
    <property type="entry name" value="Phosphotransferase system, sorbose subfamily IIB component"/>
    <property type="match status" value="1"/>
</dbReference>
<dbReference type="GO" id="GO:0009401">
    <property type="term" value="P:phosphoenolpyruvate-dependent sugar phosphotransferase system"/>
    <property type="evidence" value="ECO:0007669"/>
    <property type="project" value="UniProtKB-KW"/>
</dbReference>
<dbReference type="PROSITE" id="PS51101">
    <property type="entry name" value="PTS_EIIB_TYPE_4"/>
    <property type="match status" value="1"/>
</dbReference>
<comment type="caution">
    <text evidence="9">The sequence shown here is derived from an EMBL/GenBank/DDBJ whole genome shotgun (WGS) entry which is preliminary data.</text>
</comment>
<dbReference type="EMBL" id="SODV01000002">
    <property type="protein sequence ID" value="TDW97456.1"/>
    <property type="molecule type" value="Genomic_DNA"/>
</dbReference>
<evidence type="ECO:0000256" key="3">
    <source>
        <dbReference type="ARBA" id="ARBA00022490"/>
    </source>
</evidence>
<dbReference type="InterPro" id="IPR036667">
    <property type="entry name" value="PTS_IIB_sorbose-sp_sf"/>
</dbReference>
<dbReference type="AlphaFoldDB" id="A0A4R8DJU4"/>
<keyword evidence="2" id="KW-0813">Transport</keyword>
<gene>
    <name evidence="9" type="ORF">EDB95_5306</name>
</gene>
<keyword evidence="4" id="KW-0762">Sugar transport</keyword>
<dbReference type="GO" id="GO:0005737">
    <property type="term" value="C:cytoplasm"/>
    <property type="evidence" value="ECO:0007669"/>
    <property type="project" value="UniProtKB-SubCell"/>
</dbReference>
<name>A0A4R8DJU4_9BACT</name>
<dbReference type="SUPFAM" id="SSF52728">
    <property type="entry name" value="PTS IIb component"/>
    <property type="match status" value="1"/>
</dbReference>
<evidence type="ECO:0000313" key="10">
    <source>
        <dbReference type="Proteomes" id="UP000294498"/>
    </source>
</evidence>
<feature type="domain" description="PTS EIIB type-4" evidence="8">
    <location>
        <begin position="1"/>
        <end position="158"/>
    </location>
</feature>
<dbReference type="OrthoDB" id="9788818at2"/>
<accession>A0A4R8DJU4</accession>
<sequence>MIKLTRIDDRLVHGQVAFTWTPALGIDCLLVANDKLAGDEFQKMALGLAKPAGVTLLIRTVREAAAFLNDTKSQGYKILVLIDSVKDAHALSQEVPAIRSVNVGGIRAKEGATLLSKAVALTGDDVLLARELLGQGIELEVRQVPTDKKQMLEKLLPS</sequence>
<dbReference type="InterPro" id="IPR004720">
    <property type="entry name" value="PTS_IIB_sorbose-sp"/>
</dbReference>
<dbReference type="Pfam" id="PF03830">
    <property type="entry name" value="PTSIIB_sorb"/>
    <property type="match status" value="1"/>
</dbReference>
<evidence type="ECO:0000256" key="5">
    <source>
        <dbReference type="ARBA" id="ARBA00022679"/>
    </source>
</evidence>
<proteinExistence type="predicted"/>
<comment type="subcellular location">
    <subcellularLocation>
        <location evidence="1">Cytoplasm</location>
    </subcellularLocation>
</comment>
<evidence type="ECO:0000259" key="8">
    <source>
        <dbReference type="PROSITE" id="PS51101"/>
    </source>
</evidence>
<keyword evidence="7" id="KW-0418">Kinase</keyword>
<evidence type="ECO:0000256" key="4">
    <source>
        <dbReference type="ARBA" id="ARBA00022597"/>
    </source>
</evidence>